<feature type="transmembrane region" description="Helical" evidence="1">
    <location>
        <begin position="37"/>
        <end position="55"/>
    </location>
</feature>
<feature type="transmembrane region" description="Helical" evidence="1">
    <location>
        <begin position="67"/>
        <end position="85"/>
    </location>
</feature>
<dbReference type="RefSeq" id="WP_035961358.1">
    <property type="nucleotide sequence ID" value="NZ_BMZV01000002.1"/>
</dbReference>
<evidence type="ECO:0000313" key="3">
    <source>
        <dbReference type="Proteomes" id="UP000030664"/>
    </source>
</evidence>
<comment type="caution">
    <text evidence="2">The sequence shown here is derived from an EMBL/GenBank/DDBJ whole genome shotgun (WGS) entry which is preliminary data.</text>
</comment>
<dbReference type="Proteomes" id="UP000030664">
    <property type="component" value="Unassembled WGS sequence"/>
</dbReference>
<dbReference type="STRING" id="223184.AS25_03220"/>
<protein>
    <submittedName>
        <fullName evidence="2">Membrane protein</fullName>
    </submittedName>
</protein>
<sequence length="116" mass="12623">MSFLFSLMLFLHFLGLAVIIGTWLFTMKRPTVTSGQFWAAIVMLLTGLVMVVFREMQDGFAVNHMKIGVKLIILLVVAVAAFIGMRKTKRGEPVSTGLAHAVGGLAVINAAVAVFW</sequence>
<evidence type="ECO:0000256" key="1">
    <source>
        <dbReference type="SAM" id="Phobius"/>
    </source>
</evidence>
<name>A0A0B0DHW7_9MICC</name>
<feature type="transmembrane region" description="Helical" evidence="1">
    <location>
        <begin position="6"/>
        <end position="25"/>
    </location>
</feature>
<gene>
    <name evidence="2" type="ORF">AS25_03220</name>
</gene>
<dbReference type="EMBL" id="JROM01000016">
    <property type="protein sequence ID" value="KHE74844.1"/>
    <property type="molecule type" value="Genomic_DNA"/>
</dbReference>
<dbReference type="GeneID" id="93241938"/>
<evidence type="ECO:0000313" key="2">
    <source>
        <dbReference type="EMBL" id="KHE74844.1"/>
    </source>
</evidence>
<proteinExistence type="predicted"/>
<organism evidence="2 3">
    <name type="scientific">Kocuria marina</name>
    <dbReference type="NCBI Taxonomy" id="223184"/>
    <lineage>
        <taxon>Bacteria</taxon>
        <taxon>Bacillati</taxon>
        <taxon>Actinomycetota</taxon>
        <taxon>Actinomycetes</taxon>
        <taxon>Micrococcales</taxon>
        <taxon>Micrococcaceae</taxon>
        <taxon>Kocuria</taxon>
    </lineage>
</organism>
<dbReference type="eggNOG" id="ENOG5032ZIA">
    <property type="taxonomic scope" value="Bacteria"/>
</dbReference>
<keyword evidence="1" id="KW-0812">Transmembrane</keyword>
<reference evidence="2 3" key="1">
    <citation type="submission" date="2014-09" db="EMBL/GenBank/DDBJ databases">
        <title>High-quality draft genome sequence of Kocuria marina SO9-6, an actinobacterium isolated from a copper mine.</title>
        <authorList>
            <person name="Castro D.B."/>
            <person name="Pereira L.B."/>
            <person name="Silva M.V."/>
            <person name="Silva B.P."/>
            <person name="Zanardi B.R."/>
            <person name="Carlos C."/>
            <person name="Belgini D.R."/>
            <person name="Limache E.G."/>
            <person name="Lacerda G.V."/>
            <person name="Nery M.B."/>
            <person name="Gomes M.B."/>
            <person name="Souza S."/>
            <person name="Silva T.M."/>
            <person name="Rodrigues V.D."/>
            <person name="Paulino L.C."/>
            <person name="Vicentini R."/>
            <person name="Ferraz L.F."/>
            <person name="Ottoboni L.M."/>
        </authorList>
    </citation>
    <scope>NUCLEOTIDE SEQUENCE [LARGE SCALE GENOMIC DNA]</scope>
    <source>
        <strain evidence="2 3">SO9-6</strain>
    </source>
</reference>
<feature type="transmembrane region" description="Helical" evidence="1">
    <location>
        <begin position="97"/>
        <end position="115"/>
    </location>
</feature>
<dbReference type="AlphaFoldDB" id="A0A0B0DHW7"/>
<accession>A0A0B0DHW7</accession>
<keyword evidence="1" id="KW-1133">Transmembrane helix</keyword>
<keyword evidence="1" id="KW-0472">Membrane</keyword>